<dbReference type="Gene3D" id="3.40.50.1110">
    <property type="entry name" value="SGNH hydrolase"/>
    <property type="match status" value="1"/>
</dbReference>
<dbReference type="InterPro" id="IPR001087">
    <property type="entry name" value="GDSL"/>
</dbReference>
<keyword evidence="3" id="KW-0964">Secreted</keyword>
<dbReference type="GO" id="GO:0005576">
    <property type="term" value="C:extracellular region"/>
    <property type="evidence" value="ECO:0007669"/>
    <property type="project" value="UniProtKB-SubCell"/>
</dbReference>
<feature type="signal peptide" evidence="7">
    <location>
        <begin position="1"/>
        <end position="19"/>
    </location>
</feature>
<sequence>MNPWSSLILSFIMSSLVLGHSYSNEGINMAAEKPRTLFFSFGDSLIDVGNNNYLTYCLAKSNFPWYGMDYNGGIPTGRFTNGRTIIDIVAEKLGLDSSPAYLSLSNTSDDTVMLKGVNYASGGAGILDETGLLFIEKIPFDNQIDHFQATKKSLTKKIGAVAAENLLNEAIYFVVIGSNDYINNYLLPVNVTNAQQQTPHQFKVLLITSLREQFKRIYQLGARKILFNGIGPLGCIPAQRAKNGGACLEDVNRWVQKFNVNIQKLLSELNSELPGVKINYVDSYSGVMKLIQNPGAYGFSVSDTPCCNVDTNFGQLCLPNSNVCSDRSQYVFWDAFHPTDAANVVLADMFISKPGTLQFISPSPAPAPAPY</sequence>
<dbReference type="PANTHER" id="PTHR45650:SF16">
    <property type="entry name" value="OS02G0732800 PROTEIN"/>
    <property type="match status" value="1"/>
</dbReference>
<dbReference type="OMA" id="MFISKPG"/>
<reference evidence="8" key="1">
    <citation type="journal article" date="2008" name="BMC Genomics">
        <title>A conifer genomics resource of 200,000 spruce (Picea spp.) ESTs and 6,464 high-quality, sequence-finished full-length cDNAs for Sitka spruce (Picea sitchensis).</title>
        <authorList>
            <person name="Ralph S.G."/>
            <person name="Chun H.J."/>
            <person name="Kolosova N."/>
            <person name="Cooper D."/>
            <person name="Oddy C."/>
            <person name="Ritland C.E."/>
            <person name="Kirkpatrick R."/>
            <person name="Moore R."/>
            <person name="Barber S."/>
            <person name="Holt R.A."/>
            <person name="Jones S.J."/>
            <person name="Marra M.A."/>
            <person name="Douglas C.J."/>
            <person name="Ritland K."/>
            <person name="Bohlmann J."/>
        </authorList>
    </citation>
    <scope>NUCLEOTIDE SEQUENCE</scope>
    <source>
        <tissue evidence="8">Green portion of the leader tissue</tissue>
    </source>
</reference>
<proteinExistence type="evidence at transcript level"/>
<dbReference type="AlphaFoldDB" id="A9P254"/>
<evidence type="ECO:0000256" key="2">
    <source>
        <dbReference type="ARBA" id="ARBA00008668"/>
    </source>
</evidence>
<dbReference type="GO" id="GO:0016788">
    <property type="term" value="F:hydrolase activity, acting on ester bonds"/>
    <property type="evidence" value="ECO:0007669"/>
    <property type="project" value="InterPro"/>
</dbReference>
<keyword evidence="4 7" id="KW-0732">Signal</keyword>
<dbReference type="InterPro" id="IPR036514">
    <property type="entry name" value="SGNH_hydro_sf"/>
</dbReference>
<evidence type="ECO:0000256" key="1">
    <source>
        <dbReference type="ARBA" id="ARBA00004613"/>
    </source>
</evidence>
<dbReference type="SUPFAM" id="SSF52266">
    <property type="entry name" value="SGNH hydrolase"/>
    <property type="match status" value="1"/>
</dbReference>
<evidence type="ECO:0008006" key="9">
    <source>
        <dbReference type="Google" id="ProtNLM"/>
    </source>
</evidence>
<accession>A9P254</accession>
<dbReference type="EMBL" id="EF087730">
    <property type="protein sequence ID" value="ABK26965.1"/>
    <property type="molecule type" value="mRNA"/>
</dbReference>
<dbReference type="CDD" id="cd01837">
    <property type="entry name" value="SGNH_plant_lipase_like"/>
    <property type="match status" value="1"/>
</dbReference>
<comment type="similarity">
    <text evidence="2">Belongs to the 'GDSL' lipolytic enzyme family.</text>
</comment>
<evidence type="ECO:0000256" key="7">
    <source>
        <dbReference type="SAM" id="SignalP"/>
    </source>
</evidence>
<evidence type="ECO:0000256" key="6">
    <source>
        <dbReference type="ARBA" id="ARBA00022963"/>
    </source>
</evidence>
<feature type="chain" id="PRO_5002741881" description="SGNH hydrolase-type esterase domain-containing protein" evidence="7">
    <location>
        <begin position="20"/>
        <end position="371"/>
    </location>
</feature>
<organism evidence="8">
    <name type="scientific">Picea sitchensis</name>
    <name type="common">Sitka spruce</name>
    <name type="synonym">Pinus sitchensis</name>
    <dbReference type="NCBI Taxonomy" id="3332"/>
    <lineage>
        <taxon>Eukaryota</taxon>
        <taxon>Viridiplantae</taxon>
        <taxon>Streptophyta</taxon>
        <taxon>Embryophyta</taxon>
        <taxon>Tracheophyta</taxon>
        <taxon>Spermatophyta</taxon>
        <taxon>Pinopsida</taxon>
        <taxon>Pinidae</taxon>
        <taxon>Conifers I</taxon>
        <taxon>Pinales</taxon>
        <taxon>Pinaceae</taxon>
        <taxon>Picea</taxon>
    </lineage>
</organism>
<evidence type="ECO:0000313" key="8">
    <source>
        <dbReference type="EMBL" id="ABK26965.1"/>
    </source>
</evidence>
<dbReference type="PANTHER" id="PTHR45650">
    <property type="entry name" value="GDSL-LIKE LIPASE/ACYLHYDROLASE-RELATED"/>
    <property type="match status" value="1"/>
</dbReference>
<evidence type="ECO:0000256" key="4">
    <source>
        <dbReference type="ARBA" id="ARBA00022729"/>
    </source>
</evidence>
<keyword evidence="6" id="KW-0442">Lipid degradation</keyword>
<evidence type="ECO:0000256" key="3">
    <source>
        <dbReference type="ARBA" id="ARBA00022525"/>
    </source>
</evidence>
<dbReference type="GO" id="GO:0016042">
    <property type="term" value="P:lipid catabolic process"/>
    <property type="evidence" value="ECO:0007669"/>
    <property type="project" value="UniProtKB-KW"/>
</dbReference>
<comment type="subcellular location">
    <subcellularLocation>
        <location evidence="1">Secreted</location>
    </subcellularLocation>
</comment>
<evidence type="ECO:0000256" key="5">
    <source>
        <dbReference type="ARBA" id="ARBA00022801"/>
    </source>
</evidence>
<dbReference type="InterPro" id="IPR035669">
    <property type="entry name" value="SGNH_plant_lipase-like"/>
</dbReference>
<keyword evidence="5" id="KW-0378">Hydrolase</keyword>
<protein>
    <recommendedName>
        <fullName evidence="9">SGNH hydrolase-type esterase domain-containing protein</fullName>
    </recommendedName>
</protein>
<name>A9P254_PICSI</name>
<keyword evidence="6" id="KW-0443">Lipid metabolism</keyword>
<dbReference type="Pfam" id="PF00657">
    <property type="entry name" value="Lipase_GDSL"/>
    <property type="match status" value="1"/>
</dbReference>
<dbReference type="InterPro" id="IPR051238">
    <property type="entry name" value="GDSL_esterase/lipase"/>
</dbReference>